<gene>
    <name evidence="12" type="primary">VTA1</name>
    <name evidence="12" type="ORF">OS493_009764</name>
</gene>
<dbReference type="Proteomes" id="UP001163046">
    <property type="component" value="Unassembled WGS sequence"/>
</dbReference>
<evidence type="ECO:0000259" key="10">
    <source>
        <dbReference type="Pfam" id="PF04652"/>
    </source>
</evidence>
<dbReference type="PANTHER" id="PTHR46009:SF1">
    <property type="entry name" value="VACUOLAR PROTEIN SORTING-ASSOCIATED PROTEIN VTA1 HOMOLOG"/>
    <property type="match status" value="1"/>
</dbReference>
<comment type="similarity">
    <text evidence="3">Belongs to the VTA1 family.</text>
</comment>
<keyword evidence="5" id="KW-0963">Cytoplasm</keyword>
<dbReference type="Pfam" id="PF04652">
    <property type="entry name" value="Vta1"/>
    <property type="match status" value="1"/>
</dbReference>
<dbReference type="PANTHER" id="PTHR46009">
    <property type="entry name" value="VACUOLAR PROTEIN SORTING-ASSOCIATED PROTEIN VTA1 HOMOLOG"/>
    <property type="match status" value="1"/>
</dbReference>
<evidence type="ECO:0000256" key="5">
    <source>
        <dbReference type="ARBA" id="ARBA00022490"/>
    </source>
</evidence>
<evidence type="ECO:0000313" key="13">
    <source>
        <dbReference type="Proteomes" id="UP001163046"/>
    </source>
</evidence>
<feature type="region of interest" description="Disordered" evidence="9">
    <location>
        <begin position="159"/>
        <end position="245"/>
    </location>
</feature>
<evidence type="ECO:0000259" key="11">
    <source>
        <dbReference type="Pfam" id="PF18097"/>
    </source>
</evidence>
<feature type="domain" description="Vta1 C-terminal" evidence="11">
    <location>
        <begin position="268"/>
        <end position="304"/>
    </location>
</feature>
<dbReference type="InterPro" id="IPR044538">
    <property type="entry name" value="Vta1-like"/>
</dbReference>
<dbReference type="GO" id="GO:0010008">
    <property type="term" value="C:endosome membrane"/>
    <property type="evidence" value="ECO:0007669"/>
    <property type="project" value="UniProtKB-SubCell"/>
</dbReference>
<keyword evidence="6" id="KW-0967">Endosome</keyword>
<dbReference type="GO" id="GO:0005771">
    <property type="term" value="C:multivesicular body"/>
    <property type="evidence" value="ECO:0007669"/>
    <property type="project" value="TreeGrafter"/>
</dbReference>
<organism evidence="12 13">
    <name type="scientific">Desmophyllum pertusum</name>
    <dbReference type="NCBI Taxonomy" id="174260"/>
    <lineage>
        <taxon>Eukaryota</taxon>
        <taxon>Metazoa</taxon>
        <taxon>Cnidaria</taxon>
        <taxon>Anthozoa</taxon>
        <taxon>Hexacorallia</taxon>
        <taxon>Scleractinia</taxon>
        <taxon>Caryophylliina</taxon>
        <taxon>Caryophylliidae</taxon>
        <taxon>Desmophyllum</taxon>
    </lineage>
</organism>
<evidence type="ECO:0000256" key="6">
    <source>
        <dbReference type="ARBA" id="ARBA00022753"/>
    </source>
</evidence>
<dbReference type="GO" id="GO:0015031">
    <property type="term" value="P:protein transport"/>
    <property type="evidence" value="ECO:0007669"/>
    <property type="project" value="UniProtKB-KW"/>
</dbReference>
<evidence type="ECO:0000256" key="1">
    <source>
        <dbReference type="ARBA" id="ARBA00004481"/>
    </source>
</evidence>
<sequence length="305" mass="33120">MAAQVPASLKAISSYLKTALEYDKRDPVVAYYCRLHAVQKGIKIDSKGKESKAFLLQLMDQLEQIKKELISLGHEAVSNDVVAQIHIDEKALQLFLWADTEDRAGNFNKNVIKSFYTASLLYDVLTQFGESSDEATHHCKYAKWKAAYIHKCLKTGETPVPGPAGGDDESFGEAEGGVAPYLPYPTNTQQPPGYPPDTQQPPYPPNAGGVPGQFPSQPYQPPYPTPPGQPSTYQPPPPSAAAVQPAVVPAVPAASTVPTQPSNTLSPQDNEKAQKYCRFAASALQYEDVKTAIDNLHKALALLEN</sequence>
<reference evidence="12" key="1">
    <citation type="submission" date="2023-01" db="EMBL/GenBank/DDBJ databases">
        <title>Genome assembly of the deep-sea coral Lophelia pertusa.</title>
        <authorList>
            <person name="Herrera S."/>
            <person name="Cordes E."/>
        </authorList>
    </citation>
    <scope>NUCLEOTIDE SEQUENCE</scope>
    <source>
        <strain evidence="12">USNM1676648</strain>
        <tissue evidence="12">Polyp</tissue>
    </source>
</reference>
<keyword evidence="8" id="KW-0472">Membrane</keyword>
<feature type="compositionally biased region" description="Pro residues" evidence="9">
    <location>
        <begin position="192"/>
        <end position="205"/>
    </location>
</feature>
<evidence type="ECO:0000256" key="8">
    <source>
        <dbReference type="ARBA" id="ARBA00023136"/>
    </source>
</evidence>
<evidence type="ECO:0000256" key="9">
    <source>
        <dbReference type="SAM" id="MobiDB-lite"/>
    </source>
</evidence>
<keyword evidence="13" id="KW-1185">Reference proteome</keyword>
<evidence type="ECO:0000256" key="2">
    <source>
        <dbReference type="ARBA" id="ARBA00004496"/>
    </source>
</evidence>
<dbReference type="InterPro" id="IPR039431">
    <property type="entry name" value="Vta1/CALS_N"/>
</dbReference>
<evidence type="ECO:0000313" key="12">
    <source>
        <dbReference type="EMBL" id="KAJ7363603.1"/>
    </source>
</evidence>
<dbReference type="EMBL" id="MU827305">
    <property type="protein sequence ID" value="KAJ7363603.1"/>
    <property type="molecule type" value="Genomic_DNA"/>
</dbReference>
<dbReference type="GO" id="GO:0032511">
    <property type="term" value="P:late endosome to vacuole transport via multivesicular body sorting pathway"/>
    <property type="evidence" value="ECO:0007669"/>
    <property type="project" value="InterPro"/>
</dbReference>
<dbReference type="Gene3D" id="1.25.40.270">
    <property type="entry name" value="Vacuolar protein sorting-associated protein vta1"/>
    <property type="match status" value="1"/>
</dbReference>
<evidence type="ECO:0000256" key="7">
    <source>
        <dbReference type="ARBA" id="ARBA00022927"/>
    </source>
</evidence>
<keyword evidence="4" id="KW-0813">Transport</keyword>
<dbReference type="InterPro" id="IPR041212">
    <property type="entry name" value="Vta1_C"/>
</dbReference>
<feature type="domain" description="Vta1/callose synthase N-terminal" evidence="10">
    <location>
        <begin position="12"/>
        <end position="154"/>
    </location>
</feature>
<keyword evidence="7" id="KW-0653">Protein transport</keyword>
<proteinExistence type="inferred from homology"/>
<name>A0A9W9YU43_9CNID</name>
<evidence type="ECO:0000256" key="4">
    <source>
        <dbReference type="ARBA" id="ARBA00022448"/>
    </source>
</evidence>
<dbReference type="Gene3D" id="1.20.5.420">
    <property type="entry name" value="Immunoglobulin FC, subunit C"/>
    <property type="match status" value="1"/>
</dbReference>
<evidence type="ECO:0000256" key="3">
    <source>
        <dbReference type="ARBA" id="ARBA00007895"/>
    </source>
</evidence>
<dbReference type="OrthoDB" id="391137at2759"/>
<feature type="compositionally biased region" description="Pro residues" evidence="9">
    <location>
        <begin position="218"/>
        <end position="239"/>
    </location>
</feature>
<protein>
    <submittedName>
        <fullName evidence="12">Vacuolar protein sorting-associated protein vta1</fullName>
    </submittedName>
</protein>
<dbReference type="AlphaFoldDB" id="A0A9W9YU43"/>
<comment type="caution">
    <text evidence="12">The sequence shown here is derived from an EMBL/GenBank/DDBJ whole genome shotgun (WGS) entry which is preliminary data.</text>
</comment>
<dbReference type="Pfam" id="PF18097">
    <property type="entry name" value="Vta1_C"/>
    <property type="match status" value="1"/>
</dbReference>
<comment type="subcellular location">
    <subcellularLocation>
        <location evidence="2">Cytoplasm</location>
    </subcellularLocation>
    <subcellularLocation>
        <location evidence="1">Endosome membrane</location>
        <topology evidence="1">Peripheral membrane protein</topology>
    </subcellularLocation>
</comment>
<dbReference type="InterPro" id="IPR023175">
    <property type="entry name" value="Vta1/CALS_N_sf"/>
</dbReference>
<accession>A0A9W9YU43</accession>